<evidence type="ECO:0000256" key="1">
    <source>
        <dbReference type="SAM" id="MobiDB-lite"/>
    </source>
</evidence>
<dbReference type="AlphaFoldDB" id="A0AAD8RHJ9"/>
<evidence type="ECO:0000313" key="3">
    <source>
        <dbReference type="Proteomes" id="UP001231189"/>
    </source>
</evidence>
<reference evidence="2" key="1">
    <citation type="submission" date="2023-07" db="EMBL/GenBank/DDBJ databases">
        <title>A chromosome-level genome assembly of Lolium multiflorum.</title>
        <authorList>
            <person name="Chen Y."/>
            <person name="Copetti D."/>
            <person name="Kolliker R."/>
            <person name="Studer B."/>
        </authorList>
    </citation>
    <scope>NUCLEOTIDE SEQUENCE</scope>
    <source>
        <strain evidence="2">02402/16</strain>
        <tissue evidence="2">Leaf</tissue>
    </source>
</reference>
<sequence>MAAAAARWLLLRASAPAPSLNPTDGVKAPSSIPTSPIATSLHVRAAAPRSSARRLRTPPLRCTSPSSDGPAEPTLAVLLEVEGVLADVYRFGSRQAFNVAFQNLGLDCANWTEPIYADLVRKASGDEERMVVLFFDRIGWPTSLPTSEKGSFTKSVLREKLKALEKLSSTDALPLRPGVEKFVDDALSEAVPVAILATYGRNGEKISRSIAEKLGPGRTSKIKIVGKEEVERSFYGQLVLGEGVASSLDEQLTKEAQKAASAEKQRVAEEVASLLKLSVDISTASKRSEKIIATLRAGSEYVGRDVQNCILVTGSQPSVIAAERIGMPCIVLRSSLTARAEFHSAKAVMDGFGDTDLTISKLLNGNLKIGMTHFSSRHEYICFY</sequence>
<evidence type="ECO:0000313" key="2">
    <source>
        <dbReference type="EMBL" id="KAK1626136.1"/>
    </source>
</evidence>
<gene>
    <name evidence="2" type="ORF">QYE76_000451</name>
</gene>
<name>A0AAD8RHJ9_LOLMU</name>
<dbReference type="Gene3D" id="3.40.50.1000">
    <property type="entry name" value="HAD superfamily/HAD-like"/>
    <property type="match status" value="1"/>
</dbReference>
<dbReference type="PANTHER" id="PTHR42896:SF3">
    <property type="entry name" value="PROTEIN, PUTATIVE, EXPRESSED-RELATED"/>
    <property type="match status" value="1"/>
</dbReference>
<dbReference type="Gene3D" id="1.10.150.240">
    <property type="entry name" value="Putative phosphatase, domain 2"/>
    <property type="match status" value="1"/>
</dbReference>
<protein>
    <recommendedName>
        <fullName evidence="4">Haloacid dehalogenase-like hydrolase domain-containing protein</fullName>
    </recommendedName>
</protein>
<dbReference type="EMBL" id="JAUUTY010000005">
    <property type="protein sequence ID" value="KAK1626136.1"/>
    <property type="molecule type" value="Genomic_DNA"/>
</dbReference>
<proteinExistence type="predicted"/>
<evidence type="ECO:0008006" key="4">
    <source>
        <dbReference type="Google" id="ProtNLM"/>
    </source>
</evidence>
<dbReference type="Proteomes" id="UP001231189">
    <property type="component" value="Unassembled WGS sequence"/>
</dbReference>
<accession>A0AAD8RHJ9</accession>
<keyword evidence="3" id="KW-1185">Reference proteome</keyword>
<organism evidence="2 3">
    <name type="scientific">Lolium multiflorum</name>
    <name type="common">Italian ryegrass</name>
    <name type="synonym">Lolium perenne subsp. multiflorum</name>
    <dbReference type="NCBI Taxonomy" id="4521"/>
    <lineage>
        <taxon>Eukaryota</taxon>
        <taxon>Viridiplantae</taxon>
        <taxon>Streptophyta</taxon>
        <taxon>Embryophyta</taxon>
        <taxon>Tracheophyta</taxon>
        <taxon>Spermatophyta</taxon>
        <taxon>Magnoliopsida</taxon>
        <taxon>Liliopsida</taxon>
        <taxon>Poales</taxon>
        <taxon>Poaceae</taxon>
        <taxon>BOP clade</taxon>
        <taxon>Pooideae</taxon>
        <taxon>Poodae</taxon>
        <taxon>Poeae</taxon>
        <taxon>Poeae Chloroplast Group 2 (Poeae type)</taxon>
        <taxon>Loliodinae</taxon>
        <taxon>Loliinae</taxon>
        <taxon>Lolium</taxon>
    </lineage>
</organism>
<comment type="caution">
    <text evidence="2">The sequence shown here is derived from an EMBL/GenBank/DDBJ whole genome shotgun (WGS) entry which is preliminary data.</text>
</comment>
<dbReference type="InterPro" id="IPR023214">
    <property type="entry name" value="HAD_sf"/>
</dbReference>
<feature type="region of interest" description="Disordered" evidence="1">
    <location>
        <begin position="42"/>
        <end position="70"/>
    </location>
</feature>
<dbReference type="InterPro" id="IPR023198">
    <property type="entry name" value="PGP-like_dom2"/>
</dbReference>
<dbReference type="InterPro" id="IPR044999">
    <property type="entry name" value="CbbY-like"/>
</dbReference>
<dbReference type="PANTHER" id="PTHR42896">
    <property type="entry name" value="XYLULOSE-1,5-BISPHOSPHATE (XUBP) PHOSPHATASE"/>
    <property type="match status" value="1"/>
</dbReference>
<dbReference type="GO" id="GO:0016787">
    <property type="term" value="F:hydrolase activity"/>
    <property type="evidence" value="ECO:0007669"/>
    <property type="project" value="InterPro"/>
</dbReference>